<dbReference type="GO" id="GO:0001558">
    <property type="term" value="P:regulation of cell growth"/>
    <property type="evidence" value="ECO:0007669"/>
    <property type="project" value="InterPro"/>
</dbReference>
<evidence type="ECO:0000256" key="2">
    <source>
        <dbReference type="ARBA" id="ARBA00022525"/>
    </source>
</evidence>
<proteinExistence type="predicted"/>
<name>A0A6S7GVX9_PARCT</name>
<dbReference type="Proteomes" id="UP001152795">
    <property type="component" value="Unassembled WGS sequence"/>
</dbReference>
<evidence type="ECO:0000313" key="7">
    <source>
        <dbReference type="Proteomes" id="UP001152795"/>
    </source>
</evidence>
<evidence type="ECO:0000259" key="5">
    <source>
        <dbReference type="PROSITE" id="PS51323"/>
    </source>
</evidence>
<dbReference type="PROSITE" id="PS51323">
    <property type="entry name" value="IGFBP_N_2"/>
    <property type="match status" value="1"/>
</dbReference>
<comment type="subcellular location">
    <subcellularLocation>
        <location evidence="1">Secreted</location>
    </subcellularLocation>
</comment>
<dbReference type="InterPro" id="IPR009030">
    <property type="entry name" value="Growth_fac_rcpt_cys_sf"/>
</dbReference>
<accession>A0A6S7GVX9</accession>
<protein>
    <submittedName>
        <fullName evidence="6">Cysteine-rich motor neuron 1 -like</fullName>
    </submittedName>
</protein>
<dbReference type="SMART" id="SM00121">
    <property type="entry name" value="IB"/>
    <property type="match status" value="1"/>
</dbReference>
<dbReference type="GO" id="GO:0005520">
    <property type="term" value="F:insulin-like growth factor binding"/>
    <property type="evidence" value="ECO:0007669"/>
    <property type="project" value="InterPro"/>
</dbReference>
<dbReference type="OrthoDB" id="5976811at2759"/>
<dbReference type="Pfam" id="PF00219">
    <property type="entry name" value="IGFBP"/>
    <property type="match status" value="1"/>
</dbReference>
<evidence type="ECO:0000256" key="3">
    <source>
        <dbReference type="ARBA" id="ARBA00022729"/>
    </source>
</evidence>
<comment type="caution">
    <text evidence="6">The sequence shown here is derived from an EMBL/GenBank/DDBJ whole genome shotgun (WGS) entry which is preliminary data.</text>
</comment>
<dbReference type="GO" id="GO:0005576">
    <property type="term" value="C:extracellular region"/>
    <property type="evidence" value="ECO:0007669"/>
    <property type="project" value="UniProtKB-SubCell"/>
</dbReference>
<organism evidence="6 7">
    <name type="scientific">Paramuricea clavata</name>
    <name type="common">Red gorgonian</name>
    <name type="synonym">Violescent sea-whip</name>
    <dbReference type="NCBI Taxonomy" id="317549"/>
    <lineage>
        <taxon>Eukaryota</taxon>
        <taxon>Metazoa</taxon>
        <taxon>Cnidaria</taxon>
        <taxon>Anthozoa</taxon>
        <taxon>Octocorallia</taxon>
        <taxon>Malacalcyonacea</taxon>
        <taxon>Plexauridae</taxon>
        <taxon>Paramuricea</taxon>
    </lineage>
</organism>
<feature type="domain" description="IGFBP N-terminal" evidence="5">
    <location>
        <begin position="21"/>
        <end position="90"/>
    </location>
</feature>
<dbReference type="InterPro" id="IPR000867">
    <property type="entry name" value="IGFBP-like"/>
</dbReference>
<evidence type="ECO:0000313" key="6">
    <source>
        <dbReference type="EMBL" id="CAB3988690.1"/>
    </source>
</evidence>
<dbReference type="Gene3D" id="4.10.40.20">
    <property type="match status" value="1"/>
</dbReference>
<keyword evidence="3" id="KW-0732">Signal</keyword>
<sequence>MSMRTLFLFSVVFSITFVTIQSLSCMPCGKWPCRPENKLNCTGGLTLGICGCCNVCAKVEGEECGGMWDLLGTCDDGLTCVPEQASEDDLDDSDSYYFNDLPGKCVADNVAI</sequence>
<gene>
    <name evidence="6" type="ORF">PACLA_8A015995</name>
</gene>
<evidence type="ECO:0000256" key="1">
    <source>
        <dbReference type="ARBA" id="ARBA00004613"/>
    </source>
</evidence>
<dbReference type="SUPFAM" id="SSF57184">
    <property type="entry name" value="Growth factor receptor domain"/>
    <property type="match status" value="1"/>
</dbReference>
<dbReference type="PANTHER" id="PTHR14186">
    <property type="entry name" value="INSULIN-LIKE GROWTH FACTOR BINDING PROTEIN-RELATED"/>
    <property type="match status" value="1"/>
</dbReference>
<keyword evidence="7" id="KW-1185">Reference proteome</keyword>
<dbReference type="AlphaFoldDB" id="A0A6S7GVX9"/>
<keyword evidence="4" id="KW-1015">Disulfide bond</keyword>
<dbReference type="GO" id="GO:0009966">
    <property type="term" value="P:regulation of signal transduction"/>
    <property type="evidence" value="ECO:0007669"/>
    <property type="project" value="TreeGrafter"/>
</dbReference>
<reference evidence="6" key="1">
    <citation type="submission" date="2020-04" db="EMBL/GenBank/DDBJ databases">
        <authorList>
            <person name="Alioto T."/>
            <person name="Alioto T."/>
            <person name="Gomez Garrido J."/>
        </authorList>
    </citation>
    <scope>NUCLEOTIDE SEQUENCE</scope>
    <source>
        <strain evidence="6">A484AB</strain>
    </source>
</reference>
<keyword evidence="2" id="KW-0964">Secreted</keyword>
<dbReference type="PANTHER" id="PTHR14186:SF20">
    <property type="entry name" value="CYSTEINE-RICH MOTOR NEURON 1 PROTEIN-LIKE"/>
    <property type="match status" value="1"/>
</dbReference>
<dbReference type="InterPro" id="IPR011390">
    <property type="entry name" value="IGFBP_rP_mac25"/>
</dbReference>
<dbReference type="EMBL" id="CACRXK020001364">
    <property type="protein sequence ID" value="CAB3988690.1"/>
    <property type="molecule type" value="Genomic_DNA"/>
</dbReference>
<evidence type="ECO:0000256" key="4">
    <source>
        <dbReference type="ARBA" id="ARBA00023157"/>
    </source>
</evidence>